<feature type="compositionally biased region" description="Pro residues" evidence="1">
    <location>
        <begin position="1"/>
        <end position="12"/>
    </location>
</feature>
<gene>
    <name evidence="2" type="ORF">BO99DRAFT_436715</name>
</gene>
<dbReference type="EMBL" id="KZ825195">
    <property type="protein sequence ID" value="PYI15126.1"/>
    <property type="molecule type" value="Genomic_DNA"/>
</dbReference>
<evidence type="ECO:0000256" key="1">
    <source>
        <dbReference type="SAM" id="MobiDB-lite"/>
    </source>
</evidence>
<dbReference type="AlphaFoldDB" id="A0A2V5I695"/>
<dbReference type="Proteomes" id="UP000249829">
    <property type="component" value="Unassembled WGS sequence"/>
</dbReference>
<protein>
    <submittedName>
        <fullName evidence="2">Uncharacterized protein</fullName>
    </submittedName>
</protein>
<sequence length="174" mass="20055">MSPPPPPLPLPKALPSNLSNRNPKAGNNPSKMVRLAQPRQVIIPRRHHPLEQYVWLKDHDAGRNDPSFTPDWNRYRDELTRQFRRLRSADPRLKPLIGEVHVGRRVKVYKELRPSGQALCVQWFLIGAASEEREHARTMQLVEELWGPDEDVDSEAETVVVPLDVQGLRISEER</sequence>
<dbReference type="OMA" id="EHARTMQ"/>
<organism evidence="2 3">
    <name type="scientific">Aspergillus violaceofuscus (strain CBS 115571)</name>
    <dbReference type="NCBI Taxonomy" id="1450538"/>
    <lineage>
        <taxon>Eukaryota</taxon>
        <taxon>Fungi</taxon>
        <taxon>Dikarya</taxon>
        <taxon>Ascomycota</taxon>
        <taxon>Pezizomycotina</taxon>
        <taxon>Eurotiomycetes</taxon>
        <taxon>Eurotiomycetidae</taxon>
        <taxon>Eurotiales</taxon>
        <taxon>Aspergillaceae</taxon>
        <taxon>Aspergillus</taxon>
    </lineage>
</organism>
<proteinExistence type="predicted"/>
<keyword evidence="3" id="KW-1185">Reference proteome</keyword>
<name>A0A2V5I695_ASPV1</name>
<feature type="compositionally biased region" description="Polar residues" evidence="1">
    <location>
        <begin position="16"/>
        <end position="30"/>
    </location>
</feature>
<evidence type="ECO:0000313" key="3">
    <source>
        <dbReference type="Proteomes" id="UP000249829"/>
    </source>
</evidence>
<accession>A0A2V5I695</accession>
<feature type="region of interest" description="Disordered" evidence="1">
    <location>
        <begin position="1"/>
        <end position="30"/>
    </location>
</feature>
<reference evidence="2 3" key="1">
    <citation type="submission" date="2018-02" db="EMBL/GenBank/DDBJ databases">
        <title>The genomes of Aspergillus section Nigri reveals drivers in fungal speciation.</title>
        <authorList>
            <consortium name="DOE Joint Genome Institute"/>
            <person name="Vesth T.C."/>
            <person name="Nybo J."/>
            <person name="Theobald S."/>
            <person name="Brandl J."/>
            <person name="Frisvad J.C."/>
            <person name="Nielsen K.F."/>
            <person name="Lyhne E.K."/>
            <person name="Kogle M.E."/>
            <person name="Kuo A."/>
            <person name="Riley R."/>
            <person name="Clum A."/>
            <person name="Nolan M."/>
            <person name="Lipzen A."/>
            <person name="Salamov A."/>
            <person name="Henrissat B."/>
            <person name="Wiebenga A."/>
            <person name="De vries R.P."/>
            <person name="Grigoriev I.V."/>
            <person name="Mortensen U.H."/>
            <person name="Andersen M.R."/>
            <person name="Baker S.E."/>
        </authorList>
    </citation>
    <scope>NUCLEOTIDE SEQUENCE [LARGE SCALE GENOMIC DNA]</scope>
    <source>
        <strain evidence="2 3">CBS 115571</strain>
    </source>
</reference>
<evidence type="ECO:0000313" key="2">
    <source>
        <dbReference type="EMBL" id="PYI15126.1"/>
    </source>
</evidence>